<evidence type="ECO:0000259" key="11">
    <source>
        <dbReference type="PROSITE" id="PS50262"/>
    </source>
</evidence>
<evidence type="ECO:0000256" key="5">
    <source>
        <dbReference type="ARBA" id="ARBA00023040"/>
    </source>
</evidence>
<comment type="subcellular location">
    <subcellularLocation>
        <location evidence="1">Membrane</location>
        <topology evidence="1">Multi-pass membrane protein</topology>
    </subcellularLocation>
</comment>
<accession>A0A914V575</accession>
<evidence type="ECO:0000256" key="9">
    <source>
        <dbReference type="RuleBase" id="RU000688"/>
    </source>
</evidence>
<dbReference type="InterPro" id="IPR000611">
    <property type="entry name" value="NPY_rcpt"/>
</dbReference>
<keyword evidence="6 10" id="KW-0472">Membrane</keyword>
<evidence type="ECO:0000313" key="12">
    <source>
        <dbReference type="Proteomes" id="UP000887566"/>
    </source>
</evidence>
<dbReference type="Proteomes" id="UP000887566">
    <property type="component" value="Unplaced"/>
</dbReference>
<proteinExistence type="inferred from homology"/>
<evidence type="ECO:0000256" key="1">
    <source>
        <dbReference type="ARBA" id="ARBA00004141"/>
    </source>
</evidence>
<evidence type="ECO:0000256" key="7">
    <source>
        <dbReference type="ARBA" id="ARBA00023170"/>
    </source>
</evidence>
<feature type="domain" description="G-protein coupled receptors family 1 profile" evidence="11">
    <location>
        <begin position="84"/>
        <end position="442"/>
    </location>
</feature>
<name>A0A914V575_9BILA</name>
<dbReference type="SUPFAM" id="SSF81321">
    <property type="entry name" value="Family A G protein-coupled receptor-like"/>
    <property type="match status" value="1"/>
</dbReference>
<feature type="transmembrane region" description="Helical" evidence="10">
    <location>
        <begin position="105"/>
        <end position="125"/>
    </location>
</feature>
<evidence type="ECO:0000256" key="4">
    <source>
        <dbReference type="ARBA" id="ARBA00022989"/>
    </source>
</evidence>
<dbReference type="GO" id="GO:0016020">
    <property type="term" value="C:membrane"/>
    <property type="evidence" value="ECO:0007669"/>
    <property type="project" value="UniProtKB-SubCell"/>
</dbReference>
<dbReference type="PANTHER" id="PTHR24235">
    <property type="entry name" value="NEUROPEPTIDE Y RECEPTOR"/>
    <property type="match status" value="1"/>
</dbReference>
<dbReference type="PRINTS" id="PR01012">
    <property type="entry name" value="NRPEPTIDEYR"/>
</dbReference>
<keyword evidence="7 9" id="KW-0675">Receptor</keyword>
<dbReference type="Pfam" id="PF00001">
    <property type="entry name" value="7tm_1"/>
    <property type="match status" value="1"/>
</dbReference>
<feature type="transmembrane region" description="Helical" evidence="10">
    <location>
        <begin position="68"/>
        <end position="93"/>
    </location>
</feature>
<sequence>MAGHVSGGQVDVMFHEVEVIDHHCPRMLNRSSMNDSEWERMPFDNGCLQKMFLELRSHLKRYSDWEEAVYTTVYAIISILAVIGNGLVIFAILRKREMRTNRNVFILNLALSNLTLGLINIPFLWLPSIDFEFPYSQIFCKFANALPGSNIYCSTLTISVMGIDRYYTVKNISMSSARRRSFRAIAIAIGIWLVSFALSIPLLIYYDITMLWVFKDVQTTSAGDVTMTELKSYGWRQCKLVMGQDKEEGDNDSGKEQAVSLAVSILQVVFLYVVPIIVLSIFNVKLTRFLQENSRQVNVHRTRVVVDRADSSSSRVLPSMSRSASRITDHSHSLCNGLERNGSLCKQNGRSDFNGHKPSIVTCVSPAVMTASERRRSRTTALLIAMAASYACLWFPYIIITFLLDLNVIDDLLHIDPAVVERLDQSFKVVSMMSICVNPFLYGFLNTNFKREFNDIFNTWVRCRKPSLSRTGSRSRGYTQEFSSVAMPLRHESFVSSGSMFGLAALRASLRRSFRRRNESNASVGGAVAAVLWSTALE</sequence>
<keyword evidence="3 9" id="KW-0812">Transmembrane</keyword>
<keyword evidence="5 9" id="KW-0297">G-protein coupled receptor</keyword>
<feature type="transmembrane region" description="Helical" evidence="10">
    <location>
        <begin position="184"/>
        <end position="206"/>
    </location>
</feature>
<dbReference type="GO" id="GO:0004983">
    <property type="term" value="F:neuropeptide Y receptor activity"/>
    <property type="evidence" value="ECO:0007669"/>
    <property type="project" value="InterPro"/>
</dbReference>
<dbReference type="PANTHER" id="PTHR24235:SF3">
    <property type="entry name" value="G-PROTEIN COUPLED RECEPTOR NPR-8-RELATED"/>
    <property type="match status" value="1"/>
</dbReference>
<dbReference type="WBParaSite" id="PSAMB.scaffold155size71331.g2731.t1">
    <property type="protein sequence ID" value="PSAMB.scaffold155size71331.g2731.t1"/>
    <property type="gene ID" value="PSAMB.scaffold155size71331.g2731"/>
</dbReference>
<reference evidence="13" key="1">
    <citation type="submission" date="2022-11" db="UniProtKB">
        <authorList>
            <consortium name="WormBaseParasite"/>
        </authorList>
    </citation>
    <scope>IDENTIFICATION</scope>
</reference>
<dbReference type="PRINTS" id="PR00237">
    <property type="entry name" value="GPCRRHODOPSN"/>
</dbReference>
<feature type="transmembrane region" description="Helical" evidence="10">
    <location>
        <begin position="258"/>
        <end position="282"/>
    </location>
</feature>
<dbReference type="InterPro" id="IPR000276">
    <property type="entry name" value="GPCR_Rhodpsn"/>
</dbReference>
<keyword evidence="4 10" id="KW-1133">Transmembrane helix</keyword>
<evidence type="ECO:0000256" key="10">
    <source>
        <dbReference type="SAM" id="Phobius"/>
    </source>
</evidence>
<evidence type="ECO:0000313" key="13">
    <source>
        <dbReference type="WBParaSite" id="PSAMB.scaffold155size71331.g2731.t1"/>
    </source>
</evidence>
<comment type="similarity">
    <text evidence="2 9">Belongs to the G-protein coupled receptor 1 family.</text>
</comment>
<evidence type="ECO:0000256" key="8">
    <source>
        <dbReference type="ARBA" id="ARBA00023224"/>
    </source>
</evidence>
<dbReference type="AlphaFoldDB" id="A0A914V575"/>
<dbReference type="Gene3D" id="1.20.1070.10">
    <property type="entry name" value="Rhodopsin 7-helix transmembrane proteins"/>
    <property type="match status" value="1"/>
</dbReference>
<evidence type="ECO:0000256" key="3">
    <source>
        <dbReference type="ARBA" id="ARBA00022692"/>
    </source>
</evidence>
<protein>
    <submittedName>
        <fullName evidence="13">G-protein coupled receptors family 1 profile domain-containing protein</fullName>
    </submittedName>
</protein>
<dbReference type="PROSITE" id="PS00237">
    <property type="entry name" value="G_PROTEIN_RECEP_F1_1"/>
    <property type="match status" value="1"/>
</dbReference>
<organism evidence="12 13">
    <name type="scientific">Plectus sambesii</name>
    <dbReference type="NCBI Taxonomy" id="2011161"/>
    <lineage>
        <taxon>Eukaryota</taxon>
        <taxon>Metazoa</taxon>
        <taxon>Ecdysozoa</taxon>
        <taxon>Nematoda</taxon>
        <taxon>Chromadorea</taxon>
        <taxon>Plectida</taxon>
        <taxon>Plectina</taxon>
        <taxon>Plectoidea</taxon>
        <taxon>Plectidae</taxon>
        <taxon>Plectus</taxon>
    </lineage>
</organism>
<evidence type="ECO:0000256" key="2">
    <source>
        <dbReference type="ARBA" id="ARBA00010663"/>
    </source>
</evidence>
<keyword evidence="8 9" id="KW-0807">Transducer</keyword>
<feature type="transmembrane region" description="Helical" evidence="10">
    <location>
        <begin position="381"/>
        <end position="404"/>
    </location>
</feature>
<keyword evidence="12" id="KW-1185">Reference proteome</keyword>
<dbReference type="InterPro" id="IPR017452">
    <property type="entry name" value="GPCR_Rhodpsn_7TM"/>
</dbReference>
<dbReference type="PROSITE" id="PS50262">
    <property type="entry name" value="G_PROTEIN_RECEP_F1_2"/>
    <property type="match status" value="1"/>
</dbReference>
<evidence type="ECO:0000256" key="6">
    <source>
        <dbReference type="ARBA" id="ARBA00023136"/>
    </source>
</evidence>
<feature type="transmembrane region" description="Helical" evidence="10">
    <location>
        <begin position="145"/>
        <end position="163"/>
    </location>
</feature>